<proteinExistence type="inferred from homology"/>
<dbReference type="EMBL" id="LPNM01000006">
    <property type="protein sequence ID" value="OEJ86414.1"/>
    <property type="molecule type" value="Genomic_DNA"/>
</dbReference>
<gene>
    <name evidence="10" type="ORF">AWRI3579_g1649</name>
</gene>
<evidence type="ECO:0000256" key="6">
    <source>
        <dbReference type="ARBA" id="ARBA00022982"/>
    </source>
</evidence>
<dbReference type="STRING" id="56408.A0A1E5RHQ6"/>
<evidence type="ECO:0000256" key="4">
    <source>
        <dbReference type="ARBA" id="ARBA00022660"/>
    </source>
</evidence>
<name>A0A1E5RHQ6_9ASCO</name>
<evidence type="ECO:0000313" key="11">
    <source>
        <dbReference type="Proteomes" id="UP000095728"/>
    </source>
</evidence>
<evidence type="ECO:0000256" key="3">
    <source>
        <dbReference type="ARBA" id="ARBA00022448"/>
    </source>
</evidence>
<evidence type="ECO:0000313" key="10">
    <source>
        <dbReference type="EMBL" id="OEJ86414.1"/>
    </source>
</evidence>
<keyword evidence="4 9" id="KW-0679">Respiratory chain</keyword>
<evidence type="ECO:0000256" key="2">
    <source>
        <dbReference type="ARBA" id="ARBA00008554"/>
    </source>
</evidence>
<comment type="function">
    <text evidence="9">Component of the ubiquinol-cytochrome c oxidoreductase, a multisubunit transmembrane complex that is part of the mitochondrial electron transport chain which drives oxidative phosphorylation.</text>
</comment>
<accession>A0A1E5RHQ6</accession>
<reference evidence="11" key="1">
    <citation type="journal article" date="2016" name="Genome Announc.">
        <title>Genome sequences of three species of Hanseniaspora isolated from spontaneous wine fermentations.</title>
        <authorList>
            <person name="Sternes P.R."/>
            <person name="Lee D."/>
            <person name="Kutyna D.R."/>
            <person name="Borneman A.R."/>
        </authorList>
    </citation>
    <scope>NUCLEOTIDE SEQUENCE [LARGE SCALE GENOMIC DNA]</scope>
    <source>
        <strain evidence="11">AWRI3579</strain>
    </source>
</reference>
<keyword evidence="5 9" id="KW-0999">Mitochondrion inner membrane</keyword>
<sequence>MPQSFTSIVKMGDAILKSPSLSKIAIPVASAFGYLSGYRELGLRYNDLLSEENEIVQTALRRMPAEESYARIFRIIQAHQYELTHHLLPASKQTTAKDDVPYLIPYLLEAEAAAHEKEALNNLEIK</sequence>
<dbReference type="Proteomes" id="UP000095728">
    <property type="component" value="Unassembled WGS sequence"/>
</dbReference>
<dbReference type="InterPro" id="IPR003197">
    <property type="entry name" value="QCR7"/>
</dbReference>
<dbReference type="InterPro" id="IPR036544">
    <property type="entry name" value="QCR7_sf"/>
</dbReference>
<dbReference type="FunFam" id="1.10.1090.10:FF:000001">
    <property type="entry name" value="Cytochrome b-c1 complex subunit 7"/>
    <property type="match status" value="1"/>
</dbReference>
<comment type="similarity">
    <text evidence="2 9">Belongs to the UQCRB/QCR7 family.</text>
</comment>
<evidence type="ECO:0000256" key="5">
    <source>
        <dbReference type="ARBA" id="ARBA00022792"/>
    </source>
</evidence>
<dbReference type="GO" id="GO:0005743">
    <property type="term" value="C:mitochondrial inner membrane"/>
    <property type="evidence" value="ECO:0007669"/>
    <property type="project" value="UniProtKB-SubCell"/>
</dbReference>
<comment type="caution">
    <text evidence="10">The sequence shown here is derived from an EMBL/GenBank/DDBJ whole genome shotgun (WGS) entry which is preliminary data.</text>
</comment>
<dbReference type="FunCoup" id="A0A1E5RHQ6">
    <property type="interactions" value="207"/>
</dbReference>
<dbReference type="PIRSF" id="PIRSF000022">
    <property type="entry name" value="Bc1_14K"/>
    <property type="match status" value="1"/>
</dbReference>
<keyword evidence="8 9" id="KW-0472">Membrane</keyword>
<protein>
    <recommendedName>
        <fullName evidence="9">Cytochrome b-c1 complex subunit 7</fullName>
    </recommendedName>
</protein>
<organism evidence="10 11">
    <name type="scientific">Hanseniaspora osmophila</name>
    <dbReference type="NCBI Taxonomy" id="56408"/>
    <lineage>
        <taxon>Eukaryota</taxon>
        <taxon>Fungi</taxon>
        <taxon>Dikarya</taxon>
        <taxon>Ascomycota</taxon>
        <taxon>Saccharomycotina</taxon>
        <taxon>Saccharomycetes</taxon>
        <taxon>Saccharomycodales</taxon>
        <taxon>Saccharomycodaceae</taxon>
        <taxon>Hanseniaspora</taxon>
    </lineage>
</organism>
<dbReference type="AlphaFoldDB" id="A0A1E5RHQ6"/>
<keyword evidence="3 9" id="KW-0813">Transport</keyword>
<dbReference type="PANTHER" id="PTHR12022">
    <property type="entry name" value="UBIQUINOL-CYTOCHROME C REDUCTASE COMPLEX 14 KD PROTEIN"/>
    <property type="match status" value="1"/>
</dbReference>
<evidence type="ECO:0000256" key="9">
    <source>
        <dbReference type="PIRNR" id="PIRNR000022"/>
    </source>
</evidence>
<dbReference type="OrthoDB" id="425749at2759"/>
<keyword evidence="6 9" id="KW-0249">Electron transport</keyword>
<dbReference type="PANTHER" id="PTHR12022:SF0">
    <property type="entry name" value="CYTOCHROME B-C1 COMPLEX SUBUNIT 7"/>
    <property type="match status" value="1"/>
</dbReference>
<evidence type="ECO:0000256" key="8">
    <source>
        <dbReference type="ARBA" id="ARBA00023136"/>
    </source>
</evidence>
<keyword evidence="7 9" id="KW-0496">Mitochondrion</keyword>
<dbReference type="InParanoid" id="A0A1E5RHQ6"/>
<evidence type="ECO:0000256" key="7">
    <source>
        <dbReference type="ARBA" id="ARBA00023128"/>
    </source>
</evidence>
<dbReference type="SUPFAM" id="SSF81524">
    <property type="entry name" value="14 kDa protein of cytochrome bc1 complex (Ubiquinol-cytochrome c reductase)"/>
    <property type="match status" value="1"/>
</dbReference>
<dbReference type="GO" id="GO:0006122">
    <property type="term" value="P:mitochondrial electron transport, ubiquinol to cytochrome c"/>
    <property type="evidence" value="ECO:0007669"/>
    <property type="project" value="InterPro"/>
</dbReference>
<dbReference type="GO" id="GO:0045275">
    <property type="term" value="C:respiratory chain complex III"/>
    <property type="evidence" value="ECO:0007669"/>
    <property type="project" value="InterPro"/>
</dbReference>
<dbReference type="Gene3D" id="1.10.1090.10">
    <property type="entry name" value="Cytochrome b-c1 complex subunit 7"/>
    <property type="match status" value="1"/>
</dbReference>
<evidence type="ECO:0000256" key="1">
    <source>
        <dbReference type="ARBA" id="ARBA00004443"/>
    </source>
</evidence>
<comment type="subcellular location">
    <subcellularLocation>
        <location evidence="1">Mitochondrion inner membrane</location>
        <topology evidence="1">Peripheral membrane protein</topology>
        <orientation evidence="1">Matrix side</orientation>
    </subcellularLocation>
</comment>
<dbReference type="Pfam" id="PF02271">
    <property type="entry name" value="UCR_14kD"/>
    <property type="match status" value="1"/>
</dbReference>
<keyword evidence="11" id="KW-1185">Reference proteome</keyword>